<keyword evidence="2" id="KW-1185">Reference proteome</keyword>
<dbReference type="Proteomes" id="UP000269352">
    <property type="component" value="Unassembled WGS sequence"/>
</dbReference>
<accession>A0A388TC54</accession>
<reference evidence="1 2" key="1">
    <citation type="journal article" date="2019" name="ISME J.">
        <title>Genome analyses of uncultured TG2/ZB3 bacteria in 'Margulisbacteria' specifically attached to ectosymbiotic spirochetes of protists in the termite gut.</title>
        <authorList>
            <person name="Utami Y.D."/>
            <person name="Kuwahara H."/>
            <person name="Igai K."/>
            <person name="Murakami T."/>
            <person name="Sugaya K."/>
            <person name="Morikawa T."/>
            <person name="Nagura Y."/>
            <person name="Yuki M."/>
            <person name="Deevong P."/>
            <person name="Inoue T."/>
            <person name="Kihara K."/>
            <person name="Lo N."/>
            <person name="Yamada A."/>
            <person name="Ohkuma M."/>
            <person name="Hongoh Y."/>
        </authorList>
    </citation>
    <scope>NUCLEOTIDE SEQUENCE [LARGE SCALE GENOMIC DNA]</scope>
    <source>
        <strain evidence="1">NkOx7-01</strain>
    </source>
</reference>
<gene>
    <name evidence="1" type="ORF">NO1_1231</name>
</gene>
<evidence type="ECO:0000313" key="1">
    <source>
        <dbReference type="EMBL" id="GBR73982.1"/>
    </source>
</evidence>
<dbReference type="EMBL" id="BGZN01000025">
    <property type="protein sequence ID" value="GBR73982.1"/>
    <property type="molecule type" value="Genomic_DNA"/>
</dbReference>
<organism evidence="1 2">
    <name type="scientific">Termititenax aidoneus</name>
    <dbReference type="NCBI Taxonomy" id="2218524"/>
    <lineage>
        <taxon>Bacteria</taxon>
        <taxon>Bacillati</taxon>
        <taxon>Candidatus Margulisiibacteriota</taxon>
        <taxon>Candidatus Termititenacia</taxon>
        <taxon>Candidatus Termititenacales</taxon>
        <taxon>Candidatus Termititenacaceae</taxon>
        <taxon>Candidatus Termititenax</taxon>
    </lineage>
</organism>
<dbReference type="AlphaFoldDB" id="A0A388TC54"/>
<comment type="caution">
    <text evidence="1">The sequence shown here is derived from an EMBL/GenBank/DDBJ whole genome shotgun (WGS) entry which is preliminary data.</text>
</comment>
<sequence length="76" mass="8896">MIKTRAPRHGNKYAGFGTIKKYFKDMRAEINQNSFVIKIQNDRLDYENHSRNDLLPQWVELLGLAIKDIFNSVEGQ</sequence>
<evidence type="ECO:0000313" key="2">
    <source>
        <dbReference type="Proteomes" id="UP000269352"/>
    </source>
</evidence>
<protein>
    <submittedName>
        <fullName evidence="1">Uncharacterized protein</fullName>
    </submittedName>
</protein>
<proteinExistence type="predicted"/>
<name>A0A388TC54_TERA1</name>